<dbReference type="InterPro" id="IPR047057">
    <property type="entry name" value="MerR_fam"/>
</dbReference>
<accession>A0A1G8KM31</accession>
<dbReference type="Proteomes" id="UP000199527">
    <property type="component" value="Unassembled WGS sequence"/>
</dbReference>
<evidence type="ECO:0000256" key="2">
    <source>
        <dbReference type="ARBA" id="ARBA00023125"/>
    </source>
</evidence>
<sequence length="133" mass="14930">MYKIGELAAACKVKPDTLRFYEKNGLLHPANRSDKGYRIYSDDDAQQLRFILRAKAMGFSLSDIRELLNIEASRSDWACADVKGMVEAKVQELQTKIDEMTRLRDSLQELADACCGGPESAIHCSILDTLETK</sequence>
<dbReference type="NCBIfam" id="TIGR02043">
    <property type="entry name" value="ZntR"/>
    <property type="match status" value="1"/>
</dbReference>
<keyword evidence="7" id="KW-1185">Reference proteome</keyword>
<dbReference type="AlphaFoldDB" id="A0A1G8KM31"/>
<dbReference type="InterPro" id="IPR015358">
    <property type="entry name" value="Tscrpt_reg_MerR_DNA-bd"/>
</dbReference>
<dbReference type="PANTHER" id="PTHR30204">
    <property type="entry name" value="REDOX-CYCLING DRUG-SENSING TRANSCRIPTIONAL ACTIVATOR SOXR"/>
    <property type="match status" value="1"/>
</dbReference>
<dbReference type="GO" id="GO:0008270">
    <property type="term" value="F:zinc ion binding"/>
    <property type="evidence" value="ECO:0007669"/>
    <property type="project" value="InterPro"/>
</dbReference>
<keyword evidence="1" id="KW-0805">Transcription regulation</keyword>
<keyword evidence="2" id="KW-0238">DNA-binding</keyword>
<dbReference type="SUPFAM" id="SSF46955">
    <property type="entry name" value="Putative DNA-binding domain"/>
    <property type="match status" value="1"/>
</dbReference>
<protein>
    <submittedName>
        <fullName evidence="6">Transcriptional regulator, MerR family</fullName>
    </submittedName>
</protein>
<feature type="coiled-coil region" evidence="4">
    <location>
        <begin position="83"/>
        <end position="113"/>
    </location>
</feature>
<keyword evidence="3" id="KW-0804">Transcription</keyword>
<proteinExistence type="predicted"/>
<evidence type="ECO:0000256" key="3">
    <source>
        <dbReference type="ARBA" id="ARBA00023163"/>
    </source>
</evidence>
<dbReference type="PANTHER" id="PTHR30204:SF92">
    <property type="entry name" value="HTH-TYPE TRANSCRIPTIONAL REGULATOR ZNTR"/>
    <property type="match status" value="1"/>
</dbReference>
<organism evidence="6 7">
    <name type="scientific">Ferrimonas sediminum</name>
    <dbReference type="NCBI Taxonomy" id="718193"/>
    <lineage>
        <taxon>Bacteria</taxon>
        <taxon>Pseudomonadati</taxon>
        <taxon>Pseudomonadota</taxon>
        <taxon>Gammaproteobacteria</taxon>
        <taxon>Alteromonadales</taxon>
        <taxon>Ferrimonadaceae</taxon>
        <taxon>Ferrimonas</taxon>
    </lineage>
</organism>
<evidence type="ECO:0000313" key="6">
    <source>
        <dbReference type="EMBL" id="SDI43940.1"/>
    </source>
</evidence>
<evidence type="ECO:0000259" key="5">
    <source>
        <dbReference type="PROSITE" id="PS50937"/>
    </source>
</evidence>
<dbReference type="GO" id="GO:0003700">
    <property type="term" value="F:DNA-binding transcription factor activity"/>
    <property type="evidence" value="ECO:0007669"/>
    <property type="project" value="InterPro"/>
</dbReference>
<evidence type="ECO:0000256" key="4">
    <source>
        <dbReference type="SAM" id="Coils"/>
    </source>
</evidence>
<dbReference type="PRINTS" id="PR00040">
    <property type="entry name" value="HTHMERR"/>
</dbReference>
<dbReference type="InterPro" id="IPR011788">
    <property type="entry name" value="ZntR"/>
</dbReference>
<dbReference type="GO" id="GO:0003677">
    <property type="term" value="F:DNA binding"/>
    <property type="evidence" value="ECO:0007669"/>
    <property type="project" value="UniProtKB-KW"/>
</dbReference>
<dbReference type="Pfam" id="PF00376">
    <property type="entry name" value="MerR"/>
    <property type="match status" value="1"/>
</dbReference>
<evidence type="ECO:0000313" key="7">
    <source>
        <dbReference type="Proteomes" id="UP000199527"/>
    </source>
</evidence>
<dbReference type="NCBIfam" id="NF007069">
    <property type="entry name" value="PRK09514.1"/>
    <property type="match status" value="1"/>
</dbReference>
<feature type="domain" description="HTH merR-type" evidence="5">
    <location>
        <begin position="1"/>
        <end position="70"/>
    </location>
</feature>
<evidence type="ECO:0000256" key="1">
    <source>
        <dbReference type="ARBA" id="ARBA00023015"/>
    </source>
</evidence>
<dbReference type="CDD" id="cd04770">
    <property type="entry name" value="HTH_HMRTR"/>
    <property type="match status" value="1"/>
</dbReference>
<dbReference type="Gene3D" id="1.10.1660.10">
    <property type="match status" value="1"/>
</dbReference>
<dbReference type="PROSITE" id="PS50937">
    <property type="entry name" value="HTH_MERR_2"/>
    <property type="match status" value="1"/>
</dbReference>
<reference evidence="7" key="1">
    <citation type="submission" date="2016-10" db="EMBL/GenBank/DDBJ databases">
        <authorList>
            <person name="Varghese N."/>
            <person name="Submissions S."/>
        </authorList>
    </citation>
    <scope>NUCLEOTIDE SEQUENCE [LARGE SCALE GENOMIC DNA]</scope>
    <source>
        <strain evidence="7">DSM 23317</strain>
    </source>
</reference>
<keyword evidence="4" id="KW-0175">Coiled coil</keyword>
<dbReference type="InterPro" id="IPR000551">
    <property type="entry name" value="MerR-type_HTH_dom"/>
</dbReference>
<dbReference type="GO" id="GO:0006351">
    <property type="term" value="P:DNA-templated transcription"/>
    <property type="evidence" value="ECO:0007669"/>
    <property type="project" value="InterPro"/>
</dbReference>
<name>A0A1G8KM31_9GAMM</name>
<dbReference type="SMART" id="SM00422">
    <property type="entry name" value="HTH_MERR"/>
    <property type="match status" value="1"/>
</dbReference>
<gene>
    <name evidence="6" type="ORF">SAMN04488540_101407</name>
</gene>
<dbReference type="Pfam" id="PF09278">
    <property type="entry name" value="MerR-DNA-bind"/>
    <property type="match status" value="1"/>
</dbReference>
<dbReference type="InterPro" id="IPR009061">
    <property type="entry name" value="DNA-bd_dom_put_sf"/>
</dbReference>
<dbReference type="OrthoDB" id="9802039at2"/>
<dbReference type="EMBL" id="FNEM01000001">
    <property type="protein sequence ID" value="SDI43940.1"/>
    <property type="molecule type" value="Genomic_DNA"/>
</dbReference>